<dbReference type="InterPro" id="IPR000795">
    <property type="entry name" value="T_Tr_GTP-bd_dom"/>
</dbReference>
<evidence type="ECO:0000256" key="1">
    <source>
        <dbReference type="ARBA" id="ARBA00005870"/>
    </source>
</evidence>
<dbReference type="PANTHER" id="PTHR43261:SF1">
    <property type="entry name" value="RIBOSOME-RELEASING FACTOR 2, MITOCHONDRIAL"/>
    <property type="match status" value="1"/>
</dbReference>
<dbReference type="Gene3D" id="3.30.70.870">
    <property type="entry name" value="Elongation Factor G (Translational Gtpase), domain 3"/>
    <property type="match status" value="1"/>
</dbReference>
<name>A0A2H0U8E3_9BACT</name>
<dbReference type="NCBIfam" id="NF009381">
    <property type="entry name" value="PRK12740.1-5"/>
    <property type="match status" value="1"/>
</dbReference>
<dbReference type="FunFam" id="3.30.70.240:FF:000001">
    <property type="entry name" value="Elongation factor G"/>
    <property type="match status" value="1"/>
</dbReference>
<organism evidence="9 10">
    <name type="scientific">Candidatus Kaiserbacteria bacterium CG10_big_fil_rev_8_21_14_0_10_59_10</name>
    <dbReference type="NCBI Taxonomy" id="1974612"/>
    <lineage>
        <taxon>Bacteria</taxon>
        <taxon>Candidatus Kaiseribacteriota</taxon>
    </lineage>
</organism>
<dbReference type="PRINTS" id="PR00315">
    <property type="entry name" value="ELONGATNFCT"/>
</dbReference>
<comment type="function">
    <text evidence="6">Catalyzes the GTP-dependent ribosomal translocation step during translation elongation. During this step, the ribosome changes from the pre-translocational (PRE) to the post-translocational (POST) state as the newly formed A-site-bound peptidyl-tRNA and P-site-bound deacylated tRNA move to the P and E sites, respectively. Catalyzes the coordinated movement of the two tRNA molecules, the mRNA and conformational changes in the ribosome.</text>
</comment>
<evidence type="ECO:0000259" key="8">
    <source>
        <dbReference type="PROSITE" id="PS51722"/>
    </source>
</evidence>
<dbReference type="InterPro" id="IPR027417">
    <property type="entry name" value="P-loop_NTPase"/>
</dbReference>
<dbReference type="GO" id="GO:0005525">
    <property type="term" value="F:GTP binding"/>
    <property type="evidence" value="ECO:0007669"/>
    <property type="project" value="UniProtKB-UniRule"/>
</dbReference>
<keyword evidence="4 6" id="KW-0648">Protein biosynthesis</keyword>
<keyword evidence="5 6" id="KW-0342">GTP-binding</keyword>
<dbReference type="PANTHER" id="PTHR43261">
    <property type="entry name" value="TRANSLATION ELONGATION FACTOR G-RELATED"/>
    <property type="match status" value="1"/>
</dbReference>
<feature type="domain" description="Tr-type G" evidence="8">
    <location>
        <begin position="8"/>
        <end position="304"/>
    </location>
</feature>
<accession>A0A2H0U8E3</accession>
<dbReference type="Pfam" id="PF22042">
    <property type="entry name" value="EF-G_D2"/>
    <property type="match status" value="1"/>
</dbReference>
<dbReference type="Pfam" id="PF14492">
    <property type="entry name" value="EFG_III"/>
    <property type="match status" value="1"/>
</dbReference>
<keyword evidence="3 6" id="KW-0251">Elongation factor</keyword>
<dbReference type="FunFam" id="3.30.70.870:FF:000001">
    <property type="entry name" value="Elongation factor G"/>
    <property type="match status" value="1"/>
</dbReference>
<dbReference type="FunFam" id="3.40.50.300:FF:000029">
    <property type="entry name" value="Elongation factor G"/>
    <property type="match status" value="1"/>
</dbReference>
<dbReference type="Pfam" id="PF00009">
    <property type="entry name" value="GTP_EFTU"/>
    <property type="match status" value="1"/>
</dbReference>
<feature type="binding site" evidence="6">
    <location>
        <begin position="156"/>
        <end position="159"/>
    </location>
    <ligand>
        <name>GTP</name>
        <dbReference type="ChEBI" id="CHEBI:37565"/>
    </ligand>
</feature>
<dbReference type="FunFam" id="2.40.30.10:FF:000006">
    <property type="entry name" value="Elongation factor G"/>
    <property type="match status" value="1"/>
</dbReference>
<proteinExistence type="inferred from homology"/>
<feature type="binding site" evidence="6">
    <location>
        <begin position="17"/>
        <end position="24"/>
    </location>
    <ligand>
        <name>GTP</name>
        <dbReference type="ChEBI" id="CHEBI:37565"/>
    </ligand>
</feature>
<dbReference type="PROSITE" id="PS51722">
    <property type="entry name" value="G_TR_2"/>
    <property type="match status" value="1"/>
</dbReference>
<dbReference type="CDD" id="cd01886">
    <property type="entry name" value="EF-G"/>
    <property type="match status" value="1"/>
</dbReference>
<dbReference type="InterPro" id="IPR053905">
    <property type="entry name" value="EF-G-like_DII"/>
</dbReference>
<comment type="similarity">
    <text evidence="1 6">Belongs to the TRAFAC class translation factor GTPase superfamily. Classic translation factor GTPase family. EF-G/EF-2 subfamily.</text>
</comment>
<evidence type="ECO:0000313" key="10">
    <source>
        <dbReference type="Proteomes" id="UP000231379"/>
    </source>
</evidence>
<gene>
    <name evidence="6 9" type="primary">fusA</name>
    <name evidence="9" type="ORF">COU20_01100</name>
</gene>
<comment type="subcellular location">
    <subcellularLocation>
        <location evidence="6">Cytoplasm</location>
    </subcellularLocation>
</comment>
<feature type="binding site" evidence="6">
    <location>
        <begin position="102"/>
        <end position="106"/>
    </location>
    <ligand>
        <name>GTP</name>
        <dbReference type="ChEBI" id="CHEBI:37565"/>
    </ligand>
</feature>
<dbReference type="GO" id="GO:0003924">
    <property type="term" value="F:GTPase activity"/>
    <property type="evidence" value="ECO:0007669"/>
    <property type="project" value="InterPro"/>
</dbReference>
<evidence type="ECO:0000256" key="7">
    <source>
        <dbReference type="NCBIfam" id="TIGR00484"/>
    </source>
</evidence>
<dbReference type="Pfam" id="PF00679">
    <property type="entry name" value="EFG_C"/>
    <property type="match status" value="1"/>
</dbReference>
<evidence type="ECO:0000256" key="4">
    <source>
        <dbReference type="ARBA" id="ARBA00022917"/>
    </source>
</evidence>
<dbReference type="SMART" id="SM00838">
    <property type="entry name" value="EFG_C"/>
    <property type="match status" value="1"/>
</dbReference>
<dbReference type="PROSITE" id="PS00301">
    <property type="entry name" value="G_TR_1"/>
    <property type="match status" value="1"/>
</dbReference>
<dbReference type="AlphaFoldDB" id="A0A2H0U8E3"/>
<dbReference type="CDD" id="cd01434">
    <property type="entry name" value="EFG_mtEFG1_IV"/>
    <property type="match status" value="1"/>
</dbReference>
<dbReference type="InterPro" id="IPR004540">
    <property type="entry name" value="Transl_elong_EFG/EF2"/>
</dbReference>
<dbReference type="SUPFAM" id="SSF50447">
    <property type="entry name" value="Translation proteins"/>
    <property type="match status" value="1"/>
</dbReference>
<dbReference type="GO" id="GO:0003746">
    <property type="term" value="F:translation elongation factor activity"/>
    <property type="evidence" value="ECO:0007669"/>
    <property type="project" value="UniProtKB-UniRule"/>
</dbReference>
<dbReference type="NCBIfam" id="TIGR00231">
    <property type="entry name" value="small_GTP"/>
    <property type="match status" value="1"/>
</dbReference>
<keyword evidence="2 6" id="KW-0547">Nucleotide-binding</keyword>
<dbReference type="SMART" id="SM00889">
    <property type="entry name" value="EFG_IV"/>
    <property type="match status" value="1"/>
</dbReference>
<dbReference type="Pfam" id="PF03764">
    <property type="entry name" value="EFG_IV"/>
    <property type="match status" value="1"/>
</dbReference>
<dbReference type="InterPro" id="IPR005225">
    <property type="entry name" value="Small_GTP-bd"/>
</dbReference>
<dbReference type="InterPro" id="IPR035647">
    <property type="entry name" value="EFG_III/V"/>
</dbReference>
<dbReference type="InterPro" id="IPR047872">
    <property type="entry name" value="EFG_IV"/>
</dbReference>
<dbReference type="FunFam" id="3.30.230.10:FF:000003">
    <property type="entry name" value="Elongation factor G"/>
    <property type="match status" value="1"/>
</dbReference>
<dbReference type="Gene3D" id="2.40.30.10">
    <property type="entry name" value="Translation factors"/>
    <property type="match status" value="1"/>
</dbReference>
<dbReference type="InterPro" id="IPR009022">
    <property type="entry name" value="EFG_III"/>
</dbReference>
<dbReference type="CDD" id="cd16262">
    <property type="entry name" value="EFG_III"/>
    <property type="match status" value="1"/>
</dbReference>
<dbReference type="SUPFAM" id="SSF52540">
    <property type="entry name" value="P-loop containing nucleoside triphosphate hydrolases"/>
    <property type="match status" value="1"/>
</dbReference>
<dbReference type="Gene3D" id="3.30.70.240">
    <property type="match status" value="1"/>
</dbReference>
<evidence type="ECO:0000256" key="6">
    <source>
        <dbReference type="HAMAP-Rule" id="MF_00054"/>
    </source>
</evidence>
<dbReference type="Proteomes" id="UP000231379">
    <property type="component" value="Unassembled WGS sequence"/>
</dbReference>
<dbReference type="InterPro" id="IPR020568">
    <property type="entry name" value="Ribosomal_Su5_D2-typ_SF"/>
</dbReference>
<protein>
    <recommendedName>
        <fullName evidence="6 7">Elongation factor G</fullName>
        <shortName evidence="6">EF-G</shortName>
    </recommendedName>
</protein>
<dbReference type="Gene3D" id="3.30.230.10">
    <property type="match status" value="1"/>
</dbReference>
<dbReference type="InterPro" id="IPR009000">
    <property type="entry name" value="Transl_B-barrel_sf"/>
</dbReference>
<dbReference type="InterPro" id="IPR000640">
    <property type="entry name" value="EFG_V-like"/>
</dbReference>
<evidence type="ECO:0000313" key="9">
    <source>
        <dbReference type="EMBL" id="PIR82681.1"/>
    </source>
</evidence>
<sequence>MVRDYPLEKVRNFGIVAHVDAGKTTTSERILYYTGMSHKIGEVHEGDTITDWMEQERERGITITAAAITCFWTPTYARLDENGIAQASTAADEHKHRFNIIDTPGHIDFTSEVQRSMRVLDGAIVVFDGVAGVEPQSETNWRYAEDAKVPRLCFINKLDRTGASFEKSYASILRRLSKNAIRAQLPIGEEAAFEGIIDLLSRSVYRFGGKMGEEVSISDNVPEHMKADVEKYRGELVEKIVEQDEEAMNAYLEGNEPDLATLKKLLRKAVIANEVFPVFCGSALKNKGVQPILDGVIDYLPSPLEVPPAHGIDPNTGEDLYRTASDEEPFSALVFKLQTDPFVGQLSFFRVYSGVVNAGDTVLNASNGKKERIGRIVRLQADKREDVKTVYAGEIAAAVGMKEAKIGHTLCDEKNPIELEKIAFREPVISMRIEPKTKADQEKMGVALSKLSDEDPTFRVSSDPETLETIISGMGELHLDIIVDRMRREFNVEANTGKPQVAYRETIQGTADVEYKHIKQTGGRGQYGHVKIRIKPLEPVVEGEKVKNNVEREEHFEFINNIKGGVIPAEYIQPIKKGIKEAMERGILAGYPMVDVSVDLYDGSYHDVDSSEIAFKLAAINAFQEAAKQARPVILEPIMKVEVVTPEEFMGDVTGSINSKRGQVEGMEDRAENKVITAKVPLSELFGYTTELRSMSQGRATPTIEFSHYAVVPRNVADEIIAARK</sequence>
<dbReference type="CDD" id="cd04088">
    <property type="entry name" value="EFG_mtEFG_II"/>
    <property type="match status" value="1"/>
</dbReference>
<dbReference type="SUPFAM" id="SSF54211">
    <property type="entry name" value="Ribosomal protein S5 domain 2-like"/>
    <property type="match status" value="1"/>
</dbReference>
<dbReference type="InterPro" id="IPR005517">
    <property type="entry name" value="Transl_elong_EFG/EF2_IV"/>
</dbReference>
<evidence type="ECO:0000256" key="5">
    <source>
        <dbReference type="ARBA" id="ARBA00023134"/>
    </source>
</evidence>
<dbReference type="Gene3D" id="3.40.50.300">
    <property type="entry name" value="P-loop containing nucleotide triphosphate hydrolases"/>
    <property type="match status" value="1"/>
</dbReference>
<dbReference type="EMBL" id="PFBM01000008">
    <property type="protein sequence ID" value="PIR82681.1"/>
    <property type="molecule type" value="Genomic_DNA"/>
</dbReference>
<dbReference type="InterPro" id="IPR035649">
    <property type="entry name" value="EFG_V"/>
</dbReference>
<dbReference type="InterPro" id="IPR041095">
    <property type="entry name" value="EFG_II"/>
</dbReference>
<dbReference type="SUPFAM" id="SSF54980">
    <property type="entry name" value="EF-G C-terminal domain-like"/>
    <property type="match status" value="2"/>
</dbReference>
<dbReference type="InterPro" id="IPR031157">
    <property type="entry name" value="G_TR_CS"/>
</dbReference>
<dbReference type="HAMAP" id="MF_00054_B">
    <property type="entry name" value="EF_G_EF_2_B"/>
    <property type="match status" value="1"/>
</dbReference>
<dbReference type="GO" id="GO:0005737">
    <property type="term" value="C:cytoplasm"/>
    <property type="evidence" value="ECO:0007669"/>
    <property type="project" value="UniProtKB-SubCell"/>
</dbReference>
<comment type="caution">
    <text evidence="9">The sequence shown here is derived from an EMBL/GenBank/DDBJ whole genome shotgun (WGS) entry which is preliminary data.</text>
</comment>
<dbReference type="InterPro" id="IPR014721">
    <property type="entry name" value="Ribsml_uS5_D2-typ_fold_subgr"/>
</dbReference>
<evidence type="ECO:0000256" key="2">
    <source>
        <dbReference type="ARBA" id="ARBA00022741"/>
    </source>
</evidence>
<reference evidence="10" key="1">
    <citation type="submission" date="2017-09" db="EMBL/GenBank/DDBJ databases">
        <title>Depth-based differentiation of microbial function through sediment-hosted aquifers and enrichment of novel symbionts in the deep terrestrial subsurface.</title>
        <authorList>
            <person name="Probst A.J."/>
            <person name="Ladd B."/>
            <person name="Jarett J.K."/>
            <person name="Geller-Mcgrath D.E."/>
            <person name="Sieber C.M.K."/>
            <person name="Emerson J.B."/>
            <person name="Anantharaman K."/>
            <person name="Thomas B.C."/>
            <person name="Malmstrom R."/>
            <person name="Stieglmeier M."/>
            <person name="Klingl A."/>
            <person name="Woyke T."/>
            <person name="Ryan C.M."/>
            <person name="Banfield J.F."/>
        </authorList>
    </citation>
    <scope>NUCLEOTIDE SEQUENCE [LARGE SCALE GENOMIC DNA]</scope>
</reference>
<keyword evidence="6" id="KW-0963">Cytoplasm</keyword>
<evidence type="ECO:0000256" key="3">
    <source>
        <dbReference type="ARBA" id="ARBA00022768"/>
    </source>
</evidence>
<dbReference type="CDD" id="cd03713">
    <property type="entry name" value="EFG_mtEFG_C"/>
    <property type="match status" value="1"/>
</dbReference>
<dbReference type="NCBIfam" id="TIGR00484">
    <property type="entry name" value="EF-G"/>
    <property type="match status" value="1"/>
</dbReference>
<dbReference type="GO" id="GO:0032790">
    <property type="term" value="P:ribosome disassembly"/>
    <property type="evidence" value="ECO:0007669"/>
    <property type="project" value="TreeGrafter"/>
</dbReference>